<keyword evidence="1" id="KW-0812">Transmembrane</keyword>
<dbReference type="Proteomes" id="UP001642487">
    <property type="component" value="Chromosome 2"/>
</dbReference>
<protein>
    <submittedName>
        <fullName evidence="2">Uncharacterized protein</fullName>
    </submittedName>
</protein>
<keyword evidence="1" id="KW-1133">Transmembrane helix</keyword>
<evidence type="ECO:0000313" key="3">
    <source>
        <dbReference type="Proteomes" id="UP001642487"/>
    </source>
</evidence>
<gene>
    <name evidence="2" type="ORF">CITCOLO1_LOCUS6513</name>
</gene>
<sequence>MLSSSFFPIITSKLWTKPWSKRIKENRMKSIQKQKCVEKAETLKLIFPLPSSFFYSLYAISNWENYILSLCIQLLYTAISMSPLLHLLLLFFFFKLCKTLLYIS</sequence>
<organism evidence="2 3">
    <name type="scientific">Citrullus colocynthis</name>
    <name type="common">colocynth</name>
    <dbReference type="NCBI Taxonomy" id="252529"/>
    <lineage>
        <taxon>Eukaryota</taxon>
        <taxon>Viridiplantae</taxon>
        <taxon>Streptophyta</taxon>
        <taxon>Embryophyta</taxon>
        <taxon>Tracheophyta</taxon>
        <taxon>Spermatophyta</taxon>
        <taxon>Magnoliopsida</taxon>
        <taxon>eudicotyledons</taxon>
        <taxon>Gunneridae</taxon>
        <taxon>Pentapetalae</taxon>
        <taxon>rosids</taxon>
        <taxon>fabids</taxon>
        <taxon>Cucurbitales</taxon>
        <taxon>Cucurbitaceae</taxon>
        <taxon>Benincaseae</taxon>
        <taxon>Citrullus</taxon>
    </lineage>
</organism>
<keyword evidence="3" id="KW-1185">Reference proteome</keyword>
<accession>A0ABP0Y2T6</accession>
<feature type="transmembrane region" description="Helical" evidence="1">
    <location>
        <begin position="66"/>
        <end position="94"/>
    </location>
</feature>
<evidence type="ECO:0000256" key="1">
    <source>
        <dbReference type="SAM" id="Phobius"/>
    </source>
</evidence>
<dbReference type="EMBL" id="OZ021736">
    <property type="protein sequence ID" value="CAK9314748.1"/>
    <property type="molecule type" value="Genomic_DNA"/>
</dbReference>
<evidence type="ECO:0000313" key="2">
    <source>
        <dbReference type="EMBL" id="CAK9314748.1"/>
    </source>
</evidence>
<keyword evidence="1" id="KW-0472">Membrane</keyword>
<name>A0ABP0Y2T6_9ROSI</name>
<reference evidence="2 3" key="1">
    <citation type="submission" date="2024-03" db="EMBL/GenBank/DDBJ databases">
        <authorList>
            <person name="Gkanogiannis A."/>
            <person name="Becerra Lopez-Lavalle L."/>
        </authorList>
    </citation>
    <scope>NUCLEOTIDE SEQUENCE [LARGE SCALE GENOMIC DNA]</scope>
</reference>
<proteinExistence type="predicted"/>